<proteinExistence type="predicted"/>
<protein>
    <submittedName>
        <fullName evidence="1">Uncharacterized protein</fullName>
    </submittedName>
</protein>
<gene>
    <name evidence="1" type="ORF">QYF61_008767</name>
</gene>
<sequence>MVKTMVKTMVRQAVPLQPMEVNSGAHIHLQPVEDPTPEQVDAPEGGCDPMESSHCSRILAGPVNPWREDPMLEQDCIPWKGPMLEQFLKNCSPWEGPTLEKVVEDCLPWEGLHAGAGEECEEEGAAETTCDELTTSPIPPPACATWGEETEKLRFVERGKNGTYPFLSSRIVAESAEGKAELSQFAEVKSIKLSLDIAE</sequence>
<evidence type="ECO:0000313" key="1">
    <source>
        <dbReference type="EMBL" id="KAK4810795.1"/>
    </source>
</evidence>
<dbReference type="EMBL" id="JAUNZN010000018">
    <property type="protein sequence ID" value="KAK4810795.1"/>
    <property type="molecule type" value="Genomic_DNA"/>
</dbReference>
<accession>A0AAN7MP70</accession>
<reference evidence="1 2" key="1">
    <citation type="journal article" date="2023" name="J. Hered.">
        <title>Chromosome-level genome of the wood stork (Mycteria americana) provides insight into avian chromosome evolution.</title>
        <authorList>
            <person name="Flamio R. Jr."/>
            <person name="Ramstad K.M."/>
        </authorList>
    </citation>
    <scope>NUCLEOTIDE SEQUENCE [LARGE SCALE GENOMIC DNA]</scope>
    <source>
        <strain evidence="1">JAX WOST 10</strain>
    </source>
</reference>
<dbReference type="AlphaFoldDB" id="A0AAN7MP70"/>
<evidence type="ECO:0000313" key="2">
    <source>
        <dbReference type="Proteomes" id="UP001333110"/>
    </source>
</evidence>
<organism evidence="1 2">
    <name type="scientific">Mycteria americana</name>
    <name type="common">Wood stork</name>
    <dbReference type="NCBI Taxonomy" id="33587"/>
    <lineage>
        <taxon>Eukaryota</taxon>
        <taxon>Metazoa</taxon>
        <taxon>Chordata</taxon>
        <taxon>Craniata</taxon>
        <taxon>Vertebrata</taxon>
        <taxon>Euteleostomi</taxon>
        <taxon>Archelosauria</taxon>
        <taxon>Archosauria</taxon>
        <taxon>Dinosauria</taxon>
        <taxon>Saurischia</taxon>
        <taxon>Theropoda</taxon>
        <taxon>Coelurosauria</taxon>
        <taxon>Aves</taxon>
        <taxon>Neognathae</taxon>
        <taxon>Neoaves</taxon>
        <taxon>Aequornithes</taxon>
        <taxon>Ciconiiformes</taxon>
        <taxon>Ciconiidae</taxon>
        <taxon>Mycteria</taxon>
    </lineage>
</organism>
<comment type="caution">
    <text evidence="1">The sequence shown here is derived from an EMBL/GenBank/DDBJ whole genome shotgun (WGS) entry which is preliminary data.</text>
</comment>
<name>A0AAN7MP70_MYCAM</name>
<dbReference type="Proteomes" id="UP001333110">
    <property type="component" value="Unassembled WGS sequence"/>
</dbReference>
<keyword evidence="2" id="KW-1185">Reference proteome</keyword>